<name>A0ABW4CIE1_9LACO</name>
<protein>
    <submittedName>
        <fullName evidence="1">LURP-one-related/scramblase family protein</fullName>
    </submittedName>
</protein>
<gene>
    <name evidence="1" type="ORF">ACFQ4P_05420</name>
</gene>
<reference evidence="2" key="1">
    <citation type="journal article" date="2019" name="Int. J. Syst. Evol. Microbiol.">
        <title>The Global Catalogue of Microorganisms (GCM) 10K type strain sequencing project: providing services to taxonomists for standard genome sequencing and annotation.</title>
        <authorList>
            <consortium name="The Broad Institute Genomics Platform"/>
            <consortium name="The Broad Institute Genome Sequencing Center for Infectious Disease"/>
            <person name="Wu L."/>
            <person name="Ma J."/>
        </authorList>
    </citation>
    <scope>NUCLEOTIDE SEQUENCE [LARGE SCALE GENOMIC DNA]</scope>
    <source>
        <strain evidence="2">CCM 8980</strain>
    </source>
</reference>
<dbReference type="InterPro" id="IPR007612">
    <property type="entry name" value="LOR"/>
</dbReference>
<evidence type="ECO:0000313" key="2">
    <source>
        <dbReference type="Proteomes" id="UP001597196"/>
    </source>
</evidence>
<comment type="caution">
    <text evidence="1">The sequence shown here is derived from an EMBL/GenBank/DDBJ whole genome shotgun (WGS) entry which is preliminary data.</text>
</comment>
<dbReference type="Proteomes" id="UP001597196">
    <property type="component" value="Unassembled WGS sequence"/>
</dbReference>
<dbReference type="Pfam" id="PF04525">
    <property type="entry name" value="LOR"/>
    <property type="match status" value="1"/>
</dbReference>
<dbReference type="SUPFAM" id="SSF54518">
    <property type="entry name" value="Tubby C-terminal domain-like"/>
    <property type="match status" value="1"/>
</dbReference>
<dbReference type="EMBL" id="JBHTOC010000007">
    <property type="protein sequence ID" value="MFD1429686.1"/>
    <property type="molecule type" value="Genomic_DNA"/>
</dbReference>
<proteinExistence type="predicted"/>
<evidence type="ECO:0000313" key="1">
    <source>
        <dbReference type="EMBL" id="MFD1429686.1"/>
    </source>
</evidence>
<keyword evidence="2" id="KW-1185">Reference proteome</keyword>
<dbReference type="InterPro" id="IPR025659">
    <property type="entry name" value="Tubby-like_C"/>
</dbReference>
<sequence length="171" mass="19215">MEFYVDVQTLHDTNMTVIKDEKNQPVYILTGRRGIANDGFFLHTISGNELGEIRQRTVSVNPRFDLLIGGEKVASIKKMFGVWREFIFVSDLNWMVIGNMLANQYHIYHGMKTVTTIASVGTASETILKLDIANPRDVVPGLLVAALLDRWRQANLANPLVRHDVGISYGL</sequence>
<dbReference type="RefSeq" id="WP_203628299.1">
    <property type="nucleotide sequence ID" value="NZ_BOLQ01000023.1"/>
</dbReference>
<organism evidence="1 2">
    <name type="scientific">Lacticaseibacillus mingshuiensis</name>
    <dbReference type="NCBI Taxonomy" id="2799574"/>
    <lineage>
        <taxon>Bacteria</taxon>
        <taxon>Bacillati</taxon>
        <taxon>Bacillota</taxon>
        <taxon>Bacilli</taxon>
        <taxon>Lactobacillales</taxon>
        <taxon>Lactobacillaceae</taxon>
        <taxon>Lacticaseibacillus</taxon>
    </lineage>
</organism>
<accession>A0ABW4CIE1</accession>